<dbReference type="EMBL" id="JACNYL010000005">
    <property type="protein sequence ID" value="MBD1423517.1"/>
    <property type="molecule type" value="Genomic_DNA"/>
</dbReference>
<protein>
    <submittedName>
        <fullName evidence="4">Glycoside hydrolase family 88 protein</fullName>
    </submittedName>
</protein>
<organism evidence="4 5">
    <name type="scientific">Sphingobacterium chuzhouense</name>
    <dbReference type="NCBI Taxonomy" id="1742264"/>
    <lineage>
        <taxon>Bacteria</taxon>
        <taxon>Pseudomonadati</taxon>
        <taxon>Bacteroidota</taxon>
        <taxon>Sphingobacteriia</taxon>
        <taxon>Sphingobacteriales</taxon>
        <taxon>Sphingobacteriaceae</taxon>
        <taxon>Sphingobacterium</taxon>
    </lineage>
</organism>
<dbReference type="Pfam" id="PF07470">
    <property type="entry name" value="Glyco_hydro_88"/>
    <property type="match status" value="1"/>
</dbReference>
<accession>A0ABR7XWW2</accession>
<dbReference type="Gene3D" id="1.50.10.10">
    <property type="match status" value="1"/>
</dbReference>
<dbReference type="InterPro" id="IPR052369">
    <property type="entry name" value="UG_Glycosaminoglycan_Hydrolase"/>
</dbReference>
<name>A0ABR7XWW2_9SPHI</name>
<feature type="signal peptide" evidence="3">
    <location>
        <begin position="1"/>
        <end position="23"/>
    </location>
</feature>
<dbReference type="InterPro" id="IPR012341">
    <property type="entry name" value="6hp_glycosidase-like_sf"/>
</dbReference>
<keyword evidence="3" id="KW-0732">Signal</keyword>
<keyword evidence="1 4" id="KW-0378">Hydrolase</keyword>
<proteinExistence type="inferred from homology"/>
<comment type="similarity">
    <text evidence="2">Belongs to the glycosyl hydrolase 88 family.</text>
</comment>
<comment type="caution">
    <text evidence="4">The sequence shown here is derived from an EMBL/GenBank/DDBJ whole genome shotgun (WGS) entry which is preliminary data.</text>
</comment>
<keyword evidence="5" id="KW-1185">Reference proteome</keyword>
<dbReference type="InterPro" id="IPR010905">
    <property type="entry name" value="Glyco_hydro_88"/>
</dbReference>
<dbReference type="InterPro" id="IPR008928">
    <property type="entry name" value="6-hairpin_glycosidase_sf"/>
</dbReference>
<sequence length="398" mass="45281">MKKIASLLMSCIALSFIGNQAQAQDDLNWLKDAKHRAVHQLKKAADTYIPGFSPRSINHDGSVRLAHQEDWTSGFFPGSLWYGYEISGDKALASSARKFTLAMDSLQDFTHTHDLGFMIYCSFGNGYRITRDKAFLPTLKKGSDNLYKRYNKTVGAIRSWDFGHWEFPVIIDNMMNLDFLFWASKTFNKPEYADASVQHSLTTLKNHYRPDNSSYHVISYDTLSGRAIQKETHQGLTHESAWARGQAWGLYGYTMAYKETNNPVFLKHAIDIAKYIMEHPNVDEDKIPYWDYDIHNGGERAPKDASAASVIAAGLIDLAQFTENNAYFEYAEDILQSLSSPEYLAGEDTNGYFILKHSVGAFLYNSEIDTPLNYADYYYLEALVRYAKAKNIDLKTLN</sequence>
<evidence type="ECO:0000313" key="5">
    <source>
        <dbReference type="Proteomes" id="UP000651112"/>
    </source>
</evidence>
<dbReference type="PANTHER" id="PTHR36845">
    <property type="entry name" value="HYDROLASE, PUTATIVE (AFU_ORTHOLOGUE AFUA_7G05090)-RELATED"/>
    <property type="match status" value="1"/>
</dbReference>
<gene>
    <name evidence="4" type="ORF">H8B21_18310</name>
</gene>
<dbReference type="RefSeq" id="WP_190310307.1">
    <property type="nucleotide sequence ID" value="NZ_JACNYL010000005.1"/>
</dbReference>
<dbReference type="PANTHER" id="PTHR36845:SF1">
    <property type="entry name" value="HYDROLASE, PUTATIVE (AFU_ORTHOLOGUE AFUA_7G05090)-RELATED"/>
    <property type="match status" value="1"/>
</dbReference>
<dbReference type="SUPFAM" id="SSF48208">
    <property type="entry name" value="Six-hairpin glycosidases"/>
    <property type="match status" value="1"/>
</dbReference>
<evidence type="ECO:0000256" key="2">
    <source>
        <dbReference type="ARBA" id="ARBA00038358"/>
    </source>
</evidence>
<evidence type="ECO:0000313" key="4">
    <source>
        <dbReference type="EMBL" id="MBD1423517.1"/>
    </source>
</evidence>
<dbReference type="GO" id="GO:0016787">
    <property type="term" value="F:hydrolase activity"/>
    <property type="evidence" value="ECO:0007669"/>
    <property type="project" value="UniProtKB-KW"/>
</dbReference>
<evidence type="ECO:0000256" key="3">
    <source>
        <dbReference type="SAM" id="SignalP"/>
    </source>
</evidence>
<feature type="chain" id="PRO_5046775743" evidence="3">
    <location>
        <begin position="24"/>
        <end position="398"/>
    </location>
</feature>
<dbReference type="Proteomes" id="UP000651112">
    <property type="component" value="Unassembled WGS sequence"/>
</dbReference>
<reference evidence="4 5" key="1">
    <citation type="submission" date="2020-08" db="EMBL/GenBank/DDBJ databases">
        <title>Sphingobacterium sp. DN00404 isolated from aquaculture water.</title>
        <authorList>
            <person name="Zhang M."/>
        </authorList>
    </citation>
    <scope>NUCLEOTIDE SEQUENCE [LARGE SCALE GENOMIC DNA]</scope>
    <source>
        <strain evidence="4 5">KCTC 42746</strain>
    </source>
</reference>
<evidence type="ECO:0000256" key="1">
    <source>
        <dbReference type="ARBA" id="ARBA00022801"/>
    </source>
</evidence>